<evidence type="ECO:0000256" key="3">
    <source>
        <dbReference type="ARBA" id="ARBA00022475"/>
    </source>
</evidence>
<dbReference type="RefSeq" id="WP_163173469.1">
    <property type="nucleotide sequence ID" value="NZ_JAAIWK010000006.1"/>
</dbReference>
<dbReference type="InterPro" id="IPR004703">
    <property type="entry name" value="PTS_sugar-sp_permease"/>
</dbReference>
<dbReference type="PANTHER" id="PTHR37324:SF2">
    <property type="entry name" value="PTS SYSTEM GALACTITOL-SPECIFIC EIIC COMPONENT"/>
    <property type="match status" value="1"/>
</dbReference>
<feature type="transmembrane region" description="Helical" evidence="9">
    <location>
        <begin position="12"/>
        <end position="31"/>
    </location>
</feature>
<evidence type="ECO:0000256" key="9">
    <source>
        <dbReference type="SAM" id="Phobius"/>
    </source>
</evidence>
<evidence type="ECO:0000313" key="11">
    <source>
        <dbReference type="EMBL" id="NEY19491.1"/>
    </source>
</evidence>
<gene>
    <name evidence="11" type="ORF">G4D61_05850</name>
</gene>
<dbReference type="AlphaFoldDB" id="A0A6M0P4I6"/>
<feature type="transmembrane region" description="Helical" evidence="9">
    <location>
        <begin position="330"/>
        <end position="348"/>
    </location>
</feature>
<evidence type="ECO:0000256" key="2">
    <source>
        <dbReference type="ARBA" id="ARBA00022448"/>
    </source>
</evidence>
<feature type="transmembrane region" description="Helical" evidence="9">
    <location>
        <begin position="93"/>
        <end position="115"/>
    </location>
</feature>
<keyword evidence="8 9" id="KW-0472">Membrane</keyword>
<dbReference type="EMBL" id="JAAIWK010000006">
    <property type="protein sequence ID" value="NEY19491.1"/>
    <property type="molecule type" value="Genomic_DNA"/>
</dbReference>
<evidence type="ECO:0000313" key="12">
    <source>
        <dbReference type="Proteomes" id="UP000476934"/>
    </source>
</evidence>
<name>A0A6M0P4I6_9BACI</name>
<feature type="transmembrane region" description="Helical" evidence="9">
    <location>
        <begin position="38"/>
        <end position="60"/>
    </location>
</feature>
<comment type="caution">
    <text evidence="11">The sequence shown here is derived from an EMBL/GenBank/DDBJ whole genome shotgun (WGS) entry which is preliminary data.</text>
</comment>
<feature type="transmembrane region" description="Helical" evidence="9">
    <location>
        <begin position="220"/>
        <end position="241"/>
    </location>
</feature>
<proteinExistence type="predicted"/>
<dbReference type="PANTHER" id="PTHR37324">
    <property type="entry name" value="PTS SYSTEM GALACTITOL-SPECIFIC EIIC COMPONENT"/>
    <property type="match status" value="1"/>
</dbReference>
<feature type="transmembrane region" description="Helical" evidence="9">
    <location>
        <begin position="355"/>
        <end position="373"/>
    </location>
</feature>
<keyword evidence="4" id="KW-0762">Sugar transport</keyword>
<dbReference type="GO" id="GO:0005886">
    <property type="term" value="C:plasma membrane"/>
    <property type="evidence" value="ECO:0007669"/>
    <property type="project" value="UniProtKB-SubCell"/>
</dbReference>
<keyword evidence="2" id="KW-0813">Transport</keyword>
<feature type="transmembrane region" description="Helical" evidence="9">
    <location>
        <begin position="415"/>
        <end position="434"/>
    </location>
</feature>
<evidence type="ECO:0000259" key="10">
    <source>
        <dbReference type="PROSITE" id="PS51104"/>
    </source>
</evidence>
<dbReference type="GO" id="GO:0015577">
    <property type="term" value="F:galactitol transmembrane transporter activity"/>
    <property type="evidence" value="ECO:0007669"/>
    <property type="project" value="InterPro"/>
</dbReference>
<organism evidence="11 12">
    <name type="scientific">Heyndrickxia ginsengihumi</name>
    <dbReference type="NCBI Taxonomy" id="363870"/>
    <lineage>
        <taxon>Bacteria</taxon>
        <taxon>Bacillati</taxon>
        <taxon>Bacillota</taxon>
        <taxon>Bacilli</taxon>
        <taxon>Bacillales</taxon>
        <taxon>Bacillaceae</taxon>
        <taxon>Heyndrickxia</taxon>
    </lineage>
</organism>
<evidence type="ECO:0000256" key="8">
    <source>
        <dbReference type="ARBA" id="ARBA00023136"/>
    </source>
</evidence>
<dbReference type="PROSITE" id="PS51104">
    <property type="entry name" value="PTS_EIIC_TYPE_2"/>
    <property type="match status" value="1"/>
</dbReference>
<sequence length="449" mass="48890">MDVLQTVVNYVLNLGAAVFVPFIMLVIGLIVRMKAKDAISAAITLGIAFTGMSLVVSFMLDSISPAAQAFAHRTGINLTAIDGGWTSMASITWAWPLAFLMFPITIGVNALLLLLGWTKTLNVDMWNVWGKIFTAVLVNYISGNIYLAFAVAILQIVIELKIGDIWGKHVENLTGIPGVTVPHHMTILASLLYPINRLLDFFPIFNRKMDADALKEKIGIFAENHIMGGIIGFLLGLVAGYGFSGSLILAVKAAAAMTLFPMVSKLFMQALSPISDGVSEFMRKHFGDRDIFIGLDWPILAGRNEIWVTAILLVPFELLFALILPGNDVLPFAGIINLSFVVAGLLLTGGNLLRMLVLGIISTPLFLYVATYFTPAITDLAKTTKVVKVADGTALTWSTIENADFRFIFSQAANGNILGIIGAIIWLAIFVWFYKAKSKELKEAEIDTK</sequence>
<keyword evidence="5" id="KW-0598">Phosphotransferase system</keyword>
<dbReference type="Pfam" id="PF03611">
    <property type="entry name" value="EIIC-GAT"/>
    <property type="match status" value="1"/>
</dbReference>
<comment type="subcellular location">
    <subcellularLocation>
        <location evidence="1">Cell membrane</location>
        <topology evidence="1">Multi-pass membrane protein</topology>
    </subcellularLocation>
</comment>
<feature type="transmembrane region" description="Helical" evidence="9">
    <location>
        <begin position="136"/>
        <end position="158"/>
    </location>
</feature>
<keyword evidence="7 9" id="KW-1133">Transmembrane helix</keyword>
<dbReference type="GO" id="GO:0009401">
    <property type="term" value="P:phosphoenolpyruvate-dependent sugar phosphotransferase system"/>
    <property type="evidence" value="ECO:0007669"/>
    <property type="project" value="UniProtKB-KW"/>
</dbReference>
<evidence type="ECO:0000256" key="6">
    <source>
        <dbReference type="ARBA" id="ARBA00022692"/>
    </source>
</evidence>
<dbReference type="InterPro" id="IPR013853">
    <property type="entry name" value="EIIC-GAT"/>
</dbReference>
<keyword evidence="12" id="KW-1185">Reference proteome</keyword>
<protein>
    <submittedName>
        <fullName evidence="11">PTS galactitol transporter subunit IIC</fullName>
    </submittedName>
</protein>
<feature type="domain" description="PTS EIIC type-2" evidence="10">
    <location>
        <begin position="8"/>
        <end position="449"/>
    </location>
</feature>
<dbReference type="PIRSF" id="PIRSF006304">
    <property type="entry name" value="GatC"/>
    <property type="match status" value="1"/>
</dbReference>
<feature type="transmembrane region" description="Helical" evidence="9">
    <location>
        <begin position="306"/>
        <end position="324"/>
    </location>
</feature>
<evidence type="ECO:0000256" key="7">
    <source>
        <dbReference type="ARBA" id="ARBA00022989"/>
    </source>
</evidence>
<dbReference type="Proteomes" id="UP000476934">
    <property type="component" value="Unassembled WGS sequence"/>
</dbReference>
<dbReference type="InterPro" id="IPR013014">
    <property type="entry name" value="PTS_EIIC_2"/>
</dbReference>
<reference evidence="11 12" key="1">
    <citation type="submission" date="2020-03" db="EMBL/GenBank/DDBJ databases">
        <title>Bacillus aquiflavi sp. nov., isolated from yellow water of strong flavor Chinese baijiu in Yibin region of China.</title>
        <authorList>
            <person name="Xie J."/>
        </authorList>
    </citation>
    <scope>NUCLEOTIDE SEQUENCE [LARGE SCALE GENOMIC DNA]</scope>
    <source>
        <strain evidence="11 12">Gsoil 114</strain>
    </source>
</reference>
<evidence type="ECO:0000256" key="1">
    <source>
        <dbReference type="ARBA" id="ARBA00004651"/>
    </source>
</evidence>
<keyword evidence="6 9" id="KW-0812">Transmembrane</keyword>
<accession>A0A6M0P4I6</accession>
<evidence type="ECO:0000256" key="4">
    <source>
        <dbReference type="ARBA" id="ARBA00022597"/>
    </source>
</evidence>
<evidence type="ECO:0000256" key="5">
    <source>
        <dbReference type="ARBA" id="ARBA00022683"/>
    </source>
</evidence>
<keyword evidence="3" id="KW-1003">Cell membrane</keyword>